<dbReference type="Pfam" id="PF13041">
    <property type="entry name" value="PPR_2"/>
    <property type="match status" value="3"/>
</dbReference>
<accession>A0A0S3SV45</accession>
<dbReference type="InterPro" id="IPR011990">
    <property type="entry name" value="TPR-like_helical_dom_sf"/>
</dbReference>
<sequence length="608" mass="68647">MYTLALNKTILGYIKKCLSQKALESVYASMIKTNTIQDCFLMNQFISSCSALSYVDFASSAFAHMENPNAFVYNALIRGCGRCCYPDHALGFYIRMLRNNVMPNSYSFSSLVKACTLLMDSVFGKAVHGHIWKYGFDSHMFVQTTLVEFYSTLGDVSSSRRVFDDMLERDVFAWTTMILAHVQDGDMASAGNLFDEMPEKNIASWNAMIDGHAKLGNTKSAEFLFNQMLARNVISWTTMMNCYSRDKRYMDVVRLFHDMIDKGIIPDEVTMSTVISACAHLGSLDIGKEVYLYLMLHEFDLDVYIGSSLIDMYAKCGSIDRSLLVFYKLKNKNLFCWNSIIDGLATHGYAKEALRMFDGMERKRIQPNAVTFISILSACTHVGFVEEGRCRFMSMIQDYCITPQVEHYGCMVDLLSKAGLLKDALEMVRNMTIEPNSFVWGALLNGCKLHKNLDIAHIAVQSLMVLEPGNSGHYSLLLSMYAEVNRWSEVAKIRTAMKDLGVEKRSPGASWVEINKRVHCLILLLVVLVFVGDRKATMSSLGTSKGILEIAKFGVYVTVPIILMYTFANNSSNLRKFMGNVFSLINFSYLIIILGFIYFNLCSPISFY</sequence>
<keyword evidence="4" id="KW-0812">Transmembrane</keyword>
<dbReference type="GO" id="GO:0009451">
    <property type="term" value="P:RNA modification"/>
    <property type="evidence" value="ECO:0007669"/>
    <property type="project" value="InterPro"/>
</dbReference>
<dbReference type="PANTHER" id="PTHR47926">
    <property type="entry name" value="PENTATRICOPEPTIDE REPEAT-CONTAINING PROTEIN"/>
    <property type="match status" value="1"/>
</dbReference>
<feature type="repeat" description="PPR" evidence="3">
    <location>
        <begin position="333"/>
        <end position="367"/>
    </location>
</feature>
<dbReference type="Gene3D" id="1.25.40.10">
    <property type="entry name" value="Tetratricopeptide repeat domain"/>
    <property type="match status" value="4"/>
</dbReference>
<dbReference type="Pfam" id="PF20431">
    <property type="entry name" value="E_motif"/>
    <property type="match status" value="1"/>
</dbReference>
<dbReference type="FunFam" id="1.25.40.10:FF:000212">
    <property type="entry name" value="Pentatricopeptide repeat-containing protein At2g03380, mitochondrial"/>
    <property type="match status" value="1"/>
</dbReference>
<comment type="similarity">
    <text evidence="2">Belongs to the PPR family. PCMP-E subfamily.</text>
</comment>
<dbReference type="FunFam" id="1.25.40.10:FF:001214">
    <property type="entry name" value="Pentatricopeptide repeat-containing protein At2g20540"/>
    <property type="match status" value="1"/>
</dbReference>
<proteinExistence type="inferred from homology"/>
<dbReference type="InterPro" id="IPR046848">
    <property type="entry name" value="E_motif"/>
</dbReference>
<organism evidence="5 6">
    <name type="scientific">Vigna angularis var. angularis</name>
    <dbReference type="NCBI Taxonomy" id="157739"/>
    <lineage>
        <taxon>Eukaryota</taxon>
        <taxon>Viridiplantae</taxon>
        <taxon>Streptophyta</taxon>
        <taxon>Embryophyta</taxon>
        <taxon>Tracheophyta</taxon>
        <taxon>Spermatophyta</taxon>
        <taxon>Magnoliopsida</taxon>
        <taxon>eudicotyledons</taxon>
        <taxon>Gunneridae</taxon>
        <taxon>Pentapetalae</taxon>
        <taxon>rosids</taxon>
        <taxon>fabids</taxon>
        <taxon>Fabales</taxon>
        <taxon>Fabaceae</taxon>
        <taxon>Papilionoideae</taxon>
        <taxon>50 kb inversion clade</taxon>
        <taxon>NPAAA clade</taxon>
        <taxon>indigoferoid/millettioid clade</taxon>
        <taxon>Phaseoleae</taxon>
        <taxon>Vigna</taxon>
    </lineage>
</organism>
<dbReference type="InterPro" id="IPR002885">
    <property type="entry name" value="PPR_rpt"/>
</dbReference>
<evidence type="ECO:0000256" key="2">
    <source>
        <dbReference type="ARBA" id="ARBA00061659"/>
    </source>
</evidence>
<evidence type="ECO:0000256" key="4">
    <source>
        <dbReference type="SAM" id="Phobius"/>
    </source>
</evidence>
<keyword evidence="4" id="KW-1133">Transmembrane helix</keyword>
<gene>
    <name evidence="5" type="primary">Vigan.09G000500</name>
    <name evidence="5" type="ORF">VIGAN_09000500</name>
</gene>
<evidence type="ECO:0000313" key="6">
    <source>
        <dbReference type="Proteomes" id="UP000291084"/>
    </source>
</evidence>
<reference evidence="5 6" key="1">
    <citation type="journal article" date="2015" name="Sci. Rep.">
        <title>The power of single molecule real-time sequencing technology in the de novo assembly of a eukaryotic genome.</title>
        <authorList>
            <person name="Sakai H."/>
            <person name="Naito K."/>
            <person name="Ogiso-Tanaka E."/>
            <person name="Takahashi Y."/>
            <person name="Iseki K."/>
            <person name="Muto C."/>
            <person name="Satou K."/>
            <person name="Teruya K."/>
            <person name="Shiroma A."/>
            <person name="Shimoji M."/>
            <person name="Hirano T."/>
            <person name="Itoh T."/>
            <person name="Kaga A."/>
            <person name="Tomooka N."/>
        </authorList>
    </citation>
    <scope>NUCLEOTIDE SEQUENCE [LARGE SCALE GENOMIC DNA]</scope>
    <source>
        <strain evidence="6">cv. Shumari</strain>
    </source>
</reference>
<feature type="repeat" description="PPR" evidence="3">
    <location>
        <begin position="170"/>
        <end position="204"/>
    </location>
</feature>
<dbReference type="AlphaFoldDB" id="A0A0S3SV45"/>
<keyword evidence="4" id="KW-0472">Membrane</keyword>
<evidence type="ECO:0000256" key="3">
    <source>
        <dbReference type="PROSITE-ProRule" id="PRU00708"/>
    </source>
</evidence>
<feature type="transmembrane region" description="Helical" evidence="4">
    <location>
        <begin position="553"/>
        <end position="569"/>
    </location>
</feature>
<dbReference type="OrthoDB" id="185373at2759"/>
<dbReference type="GO" id="GO:0003723">
    <property type="term" value="F:RNA binding"/>
    <property type="evidence" value="ECO:0007669"/>
    <property type="project" value="InterPro"/>
</dbReference>
<feature type="repeat" description="PPR" evidence="3">
    <location>
        <begin position="69"/>
        <end position="103"/>
    </location>
</feature>
<keyword evidence="6" id="KW-1185">Reference proteome</keyword>
<evidence type="ECO:0000313" key="5">
    <source>
        <dbReference type="EMBL" id="BAT96724.1"/>
    </source>
</evidence>
<dbReference type="InterPro" id="IPR046960">
    <property type="entry name" value="PPR_At4g14850-like_plant"/>
</dbReference>
<dbReference type="PANTHER" id="PTHR47926:SF376">
    <property type="entry name" value="TETRATRICOPEPTIDE-LIKE HELICAL DOMAIN SUPERFAMILY"/>
    <property type="match status" value="1"/>
</dbReference>
<protein>
    <submittedName>
        <fullName evidence="5">Uncharacterized protein</fullName>
    </submittedName>
</protein>
<feature type="repeat" description="PPR" evidence="3">
    <location>
        <begin position="232"/>
        <end position="266"/>
    </location>
</feature>
<dbReference type="EMBL" id="AP015042">
    <property type="protein sequence ID" value="BAT96724.1"/>
    <property type="molecule type" value="Genomic_DNA"/>
</dbReference>
<dbReference type="NCBIfam" id="TIGR00756">
    <property type="entry name" value="PPR"/>
    <property type="match status" value="4"/>
</dbReference>
<dbReference type="Proteomes" id="UP000291084">
    <property type="component" value="Chromosome 9"/>
</dbReference>
<dbReference type="Pfam" id="PF01535">
    <property type="entry name" value="PPR"/>
    <property type="match status" value="2"/>
</dbReference>
<feature type="transmembrane region" description="Helical" evidence="4">
    <location>
        <begin position="581"/>
        <end position="601"/>
    </location>
</feature>
<keyword evidence="1" id="KW-0677">Repeat</keyword>
<evidence type="ECO:0000256" key="1">
    <source>
        <dbReference type="ARBA" id="ARBA00022737"/>
    </source>
</evidence>
<name>A0A0S3SV45_PHAAN</name>
<dbReference type="PROSITE" id="PS51375">
    <property type="entry name" value="PPR"/>
    <property type="match status" value="4"/>
</dbReference>